<sequence length="331" mass="38390">MEKGEFGEALHYANLARDVHKRQIEKKYEYMFKALKPKQVKHAGDNIFEVYSVLKEREDYDACEILDEIFLNHPPVFFDKSISKLMSWLEKKDSFPETDFLTGQIYSAEGEYGQALHYFKNAWDYRLFLEIPDARFDIIYALADTSRLLRKYDDQEKYLLLVLTEDPVYGTTSLESATLKAMVRTLTAENSSEKFFLLYRHHNSIALKAYIDLTDIYLQAGNKERALTVAALAASIAVTDLDDAVSKVDFNYGYKNIQDLLHKLNRRQEILKWAETRNFWKAILNLADSLAVNNYKRQASDLYQKMAESIPSIKYAQEAAYKKAKLNNTAN</sequence>
<dbReference type="Proteomes" id="UP000593915">
    <property type="component" value="Chromosome"/>
</dbReference>
<protein>
    <submittedName>
        <fullName evidence="1">Uncharacterized protein</fullName>
    </submittedName>
</protein>
<dbReference type="InterPro" id="IPR011990">
    <property type="entry name" value="TPR-like_helical_dom_sf"/>
</dbReference>
<organism evidence="1 2">
    <name type="scientific">Treponema pedis</name>
    <dbReference type="NCBI Taxonomy" id="409322"/>
    <lineage>
        <taxon>Bacteria</taxon>
        <taxon>Pseudomonadati</taxon>
        <taxon>Spirochaetota</taxon>
        <taxon>Spirochaetia</taxon>
        <taxon>Spirochaetales</taxon>
        <taxon>Treponemataceae</taxon>
        <taxon>Treponema</taxon>
    </lineage>
</organism>
<proteinExistence type="predicted"/>
<reference evidence="1 2" key="1">
    <citation type="submission" date="2020-09" db="EMBL/GenBank/DDBJ databases">
        <title>Characterization of Treponema spp. from bovine digital dermatitis in Korea.</title>
        <authorList>
            <person name="Espiritu H.M."/>
            <person name="Cho Y.I."/>
            <person name="Mamuad L."/>
        </authorList>
    </citation>
    <scope>NUCLEOTIDE SEQUENCE [LARGE SCALE GENOMIC DNA]</scope>
    <source>
        <strain evidence="1 2">KS1</strain>
    </source>
</reference>
<evidence type="ECO:0000313" key="2">
    <source>
        <dbReference type="Proteomes" id="UP000593915"/>
    </source>
</evidence>
<dbReference type="Gene3D" id="1.25.40.10">
    <property type="entry name" value="Tetratricopeptide repeat domain"/>
    <property type="match status" value="1"/>
</dbReference>
<accession>A0A7S6WRZ1</accession>
<gene>
    <name evidence="1" type="ORF">IFE08_09265</name>
</gene>
<evidence type="ECO:0000313" key="1">
    <source>
        <dbReference type="EMBL" id="QOW62190.1"/>
    </source>
</evidence>
<name>A0A7S6WRZ1_9SPIR</name>
<dbReference type="AlphaFoldDB" id="A0A7S6WRZ1"/>
<dbReference type="EMBL" id="CP061839">
    <property type="protein sequence ID" value="QOW62190.1"/>
    <property type="molecule type" value="Genomic_DNA"/>
</dbReference>